<evidence type="ECO:0000256" key="8">
    <source>
        <dbReference type="ARBA" id="ARBA00022845"/>
    </source>
</evidence>
<evidence type="ECO:0000256" key="7">
    <source>
        <dbReference type="ARBA" id="ARBA00022816"/>
    </source>
</evidence>
<comment type="caution">
    <text evidence="15">The sequence shown here is derived from an EMBL/GenBank/DDBJ whole genome shotgun (WGS) entry which is preliminary data.</text>
</comment>
<dbReference type="GO" id="GO:0035145">
    <property type="term" value="C:exon-exon junction complex"/>
    <property type="evidence" value="ECO:0007669"/>
    <property type="project" value="InterPro"/>
</dbReference>
<name>A0AAD7C5K0_9AGAR</name>
<evidence type="ECO:0000256" key="6">
    <source>
        <dbReference type="ARBA" id="ARBA00022664"/>
    </source>
</evidence>
<dbReference type="GO" id="GO:0008380">
    <property type="term" value="P:RNA splicing"/>
    <property type="evidence" value="ECO:0007669"/>
    <property type="project" value="UniProtKB-KW"/>
</dbReference>
<keyword evidence="5" id="KW-0963">Cytoplasm</keyword>
<accession>A0AAD7C5K0</accession>
<evidence type="ECO:0000256" key="5">
    <source>
        <dbReference type="ARBA" id="ARBA00022490"/>
    </source>
</evidence>
<feature type="compositionally biased region" description="Basic and acidic residues" evidence="13">
    <location>
        <begin position="238"/>
        <end position="259"/>
    </location>
</feature>
<evidence type="ECO:0000256" key="4">
    <source>
        <dbReference type="ARBA" id="ARBA00022448"/>
    </source>
</evidence>
<evidence type="ECO:0000256" key="9">
    <source>
        <dbReference type="ARBA" id="ARBA00022884"/>
    </source>
</evidence>
<dbReference type="Proteomes" id="UP001221142">
    <property type="component" value="Unassembled WGS sequence"/>
</dbReference>
<feature type="region of interest" description="Disordered" evidence="13">
    <location>
        <begin position="1"/>
        <end position="79"/>
    </location>
</feature>
<organism evidence="15 16">
    <name type="scientific">Roridomyces roridus</name>
    <dbReference type="NCBI Taxonomy" id="1738132"/>
    <lineage>
        <taxon>Eukaryota</taxon>
        <taxon>Fungi</taxon>
        <taxon>Dikarya</taxon>
        <taxon>Basidiomycota</taxon>
        <taxon>Agaricomycotina</taxon>
        <taxon>Agaricomycetes</taxon>
        <taxon>Agaricomycetidae</taxon>
        <taxon>Agaricales</taxon>
        <taxon>Marasmiineae</taxon>
        <taxon>Mycenaceae</taxon>
        <taxon>Roridomyces</taxon>
    </lineage>
</organism>
<dbReference type="AlphaFoldDB" id="A0AAD7C5K0"/>
<evidence type="ECO:0000256" key="2">
    <source>
        <dbReference type="ARBA" id="ARBA00004496"/>
    </source>
</evidence>
<proteinExistence type="inferred from homology"/>
<protein>
    <recommendedName>
        <fullName evidence="14">Btz domain-containing protein</fullName>
    </recommendedName>
</protein>
<dbReference type="EMBL" id="JARKIF010000005">
    <property type="protein sequence ID" value="KAJ7639229.1"/>
    <property type="molecule type" value="Genomic_DNA"/>
</dbReference>
<keyword evidence="4" id="KW-0813">Transport</keyword>
<evidence type="ECO:0000313" key="16">
    <source>
        <dbReference type="Proteomes" id="UP001221142"/>
    </source>
</evidence>
<keyword evidence="7" id="KW-0509">mRNA transport</keyword>
<keyword evidence="11" id="KW-0508">mRNA splicing</keyword>
<feature type="compositionally biased region" description="Pro residues" evidence="13">
    <location>
        <begin position="478"/>
        <end position="490"/>
    </location>
</feature>
<feature type="domain" description="Btz" evidence="14">
    <location>
        <begin position="152"/>
        <end position="261"/>
    </location>
</feature>
<feature type="region of interest" description="Disordered" evidence="13">
    <location>
        <begin position="612"/>
        <end position="642"/>
    </location>
</feature>
<keyword evidence="6" id="KW-0507">mRNA processing</keyword>
<keyword evidence="12" id="KW-0539">Nucleus</keyword>
<feature type="compositionally biased region" description="Low complexity" evidence="13">
    <location>
        <begin position="31"/>
        <end position="40"/>
    </location>
</feature>
<dbReference type="GO" id="GO:0005737">
    <property type="term" value="C:cytoplasm"/>
    <property type="evidence" value="ECO:0007669"/>
    <property type="project" value="UniProtKB-SubCell"/>
</dbReference>
<feature type="region of interest" description="Disordered" evidence="13">
    <location>
        <begin position="113"/>
        <end position="164"/>
    </location>
</feature>
<evidence type="ECO:0000256" key="13">
    <source>
        <dbReference type="SAM" id="MobiDB-lite"/>
    </source>
</evidence>
<comment type="subcellular location">
    <subcellularLocation>
        <location evidence="2">Cytoplasm</location>
    </subcellularLocation>
    <subcellularLocation>
        <location evidence="1">Nucleus</location>
    </subcellularLocation>
</comment>
<keyword evidence="10" id="KW-0866">Nonsense-mediated mRNA decay</keyword>
<feature type="compositionally biased region" description="Basic residues" evidence="13">
    <location>
        <begin position="1"/>
        <end position="13"/>
    </location>
</feature>
<feature type="region of interest" description="Disordered" evidence="13">
    <location>
        <begin position="470"/>
        <end position="536"/>
    </location>
</feature>
<keyword evidence="16" id="KW-1185">Reference proteome</keyword>
<evidence type="ECO:0000259" key="14">
    <source>
        <dbReference type="Pfam" id="PF09405"/>
    </source>
</evidence>
<dbReference type="InterPro" id="IPR018545">
    <property type="entry name" value="Btz_dom"/>
</dbReference>
<dbReference type="GO" id="GO:0003729">
    <property type="term" value="F:mRNA binding"/>
    <property type="evidence" value="ECO:0007669"/>
    <property type="project" value="InterPro"/>
</dbReference>
<feature type="compositionally biased region" description="Low complexity" evidence="13">
    <location>
        <begin position="491"/>
        <end position="507"/>
    </location>
</feature>
<evidence type="ECO:0000256" key="1">
    <source>
        <dbReference type="ARBA" id="ARBA00004123"/>
    </source>
</evidence>
<feature type="compositionally biased region" description="Acidic residues" evidence="13">
    <location>
        <begin position="118"/>
        <end position="131"/>
    </location>
</feature>
<dbReference type="GO" id="GO:0006417">
    <property type="term" value="P:regulation of translation"/>
    <property type="evidence" value="ECO:0007669"/>
    <property type="project" value="UniProtKB-KW"/>
</dbReference>
<evidence type="ECO:0000313" key="15">
    <source>
        <dbReference type="EMBL" id="KAJ7639229.1"/>
    </source>
</evidence>
<evidence type="ECO:0000256" key="10">
    <source>
        <dbReference type="ARBA" id="ARBA00023161"/>
    </source>
</evidence>
<feature type="region of interest" description="Disordered" evidence="13">
    <location>
        <begin position="208"/>
        <end position="273"/>
    </location>
</feature>
<dbReference type="GO" id="GO:0000184">
    <property type="term" value="P:nuclear-transcribed mRNA catabolic process, nonsense-mediated decay"/>
    <property type="evidence" value="ECO:0007669"/>
    <property type="project" value="UniProtKB-KW"/>
</dbReference>
<evidence type="ECO:0000256" key="12">
    <source>
        <dbReference type="ARBA" id="ARBA00023242"/>
    </source>
</evidence>
<comment type="similarity">
    <text evidence="3">Belongs to the CASC3 family.</text>
</comment>
<feature type="compositionally biased region" description="Acidic residues" evidence="13">
    <location>
        <begin position="41"/>
        <end position="54"/>
    </location>
</feature>
<feature type="compositionally biased region" description="Pro residues" evidence="13">
    <location>
        <begin position="508"/>
        <end position="536"/>
    </location>
</feature>
<sequence>MPTKLARRRRGRAAHVESDDDEEEIVRAATSDSEGSNDSSADSDDSDEDESDEEPVSRHLTPNTSHSPAADEDKPAPFFAATPTAWADIVDDAEAALPVIAFGELDAHAVRQVRMAEPESDDVDVDVDADDDRPVASSSRHSPAPPPRSTFVRSQSARQAYQTRLDSDPSFVPVVGEFWGHDDRLLDKNLRSLSGWWRGRWGRGRGGVFPPRGRGRGGAFATPPVARPADAEPVPESPMDRTWTHDGFEEMRRREETRPRRGQQHPHPVRGSPAFRARALGRPWFTMRPENAWTKQSDGFLFNDPTLKPRLGHPAGLRVRLPGSVDSVVVRAVPRGSRPARANVVVMAHPAEYVVRLPTDKFTSAPPLPPKPTQAEVEVDADADAFTVKLPPPPPKSSLKPDADGWVRPDAATAALAASFSPPLMPVPLASGLNTFSSPPVLSPPPLPNPLPAPGAPAFWAPPPHFGFPSNGQLPIGFTPPPGFPPPPHPFGSHTPAPSLSFSGSVPGFPPSTPSPAPGFPAHHTPPPGFGTPPFGAPQPLPYAALPPGVALDARGMPYEVASGRPVYLQPPPQPQQTWYPGHGHSMSMPMMGMADPSLFSFARPGRVEIRAPGALGKGQAPLSPVSPKDENGDAGDGGRSPVEAKKRLLRTGAAAFVPSHSVAPSLSMVNGDGGESYGSEYGGGAGGYVPTQYFYPAYAQQSQEGYY</sequence>
<reference evidence="15" key="1">
    <citation type="submission" date="2023-03" db="EMBL/GenBank/DDBJ databases">
        <title>Massive genome expansion in bonnet fungi (Mycena s.s.) driven by repeated elements and novel gene families across ecological guilds.</title>
        <authorList>
            <consortium name="Lawrence Berkeley National Laboratory"/>
            <person name="Harder C.B."/>
            <person name="Miyauchi S."/>
            <person name="Viragh M."/>
            <person name="Kuo A."/>
            <person name="Thoen E."/>
            <person name="Andreopoulos B."/>
            <person name="Lu D."/>
            <person name="Skrede I."/>
            <person name="Drula E."/>
            <person name="Henrissat B."/>
            <person name="Morin E."/>
            <person name="Kohler A."/>
            <person name="Barry K."/>
            <person name="LaButti K."/>
            <person name="Morin E."/>
            <person name="Salamov A."/>
            <person name="Lipzen A."/>
            <person name="Mereny Z."/>
            <person name="Hegedus B."/>
            <person name="Baldrian P."/>
            <person name="Stursova M."/>
            <person name="Weitz H."/>
            <person name="Taylor A."/>
            <person name="Grigoriev I.V."/>
            <person name="Nagy L.G."/>
            <person name="Martin F."/>
            <person name="Kauserud H."/>
        </authorList>
    </citation>
    <scope>NUCLEOTIDE SEQUENCE</scope>
    <source>
        <strain evidence="15">9284</strain>
    </source>
</reference>
<evidence type="ECO:0000256" key="11">
    <source>
        <dbReference type="ARBA" id="ARBA00023187"/>
    </source>
</evidence>
<dbReference type="Pfam" id="PF09405">
    <property type="entry name" value="Btz"/>
    <property type="match status" value="1"/>
</dbReference>
<dbReference type="GO" id="GO:0051028">
    <property type="term" value="P:mRNA transport"/>
    <property type="evidence" value="ECO:0007669"/>
    <property type="project" value="UniProtKB-KW"/>
</dbReference>
<dbReference type="GO" id="GO:0006397">
    <property type="term" value="P:mRNA processing"/>
    <property type="evidence" value="ECO:0007669"/>
    <property type="project" value="UniProtKB-KW"/>
</dbReference>
<evidence type="ECO:0000256" key="3">
    <source>
        <dbReference type="ARBA" id="ARBA00009548"/>
    </source>
</evidence>
<keyword evidence="9" id="KW-0694">RNA-binding</keyword>
<gene>
    <name evidence="15" type="ORF">FB45DRAFT_905026</name>
</gene>
<feature type="compositionally biased region" description="Polar residues" evidence="13">
    <location>
        <begin position="151"/>
        <end position="164"/>
    </location>
</feature>
<keyword evidence="8" id="KW-0810">Translation regulation</keyword>